<gene>
    <name evidence="1" type="ORF">Ocin01_13206</name>
</gene>
<dbReference type="EMBL" id="LJIJ01000976">
    <property type="protein sequence ID" value="ODM93476.1"/>
    <property type="molecule type" value="Genomic_DNA"/>
</dbReference>
<evidence type="ECO:0000313" key="1">
    <source>
        <dbReference type="EMBL" id="ODM93476.1"/>
    </source>
</evidence>
<accession>A0A1D2MK85</accession>
<dbReference type="AlphaFoldDB" id="A0A1D2MK85"/>
<evidence type="ECO:0000313" key="2">
    <source>
        <dbReference type="Proteomes" id="UP000094527"/>
    </source>
</evidence>
<comment type="caution">
    <text evidence="1">The sequence shown here is derived from an EMBL/GenBank/DDBJ whole genome shotgun (WGS) entry which is preliminary data.</text>
</comment>
<organism evidence="1 2">
    <name type="scientific">Orchesella cincta</name>
    <name type="common">Springtail</name>
    <name type="synonym">Podura cincta</name>
    <dbReference type="NCBI Taxonomy" id="48709"/>
    <lineage>
        <taxon>Eukaryota</taxon>
        <taxon>Metazoa</taxon>
        <taxon>Ecdysozoa</taxon>
        <taxon>Arthropoda</taxon>
        <taxon>Hexapoda</taxon>
        <taxon>Collembola</taxon>
        <taxon>Entomobryomorpha</taxon>
        <taxon>Entomobryoidea</taxon>
        <taxon>Orchesellidae</taxon>
        <taxon>Orchesellinae</taxon>
        <taxon>Orchesella</taxon>
    </lineage>
</organism>
<proteinExistence type="predicted"/>
<dbReference type="OMA" id="AGWIRTI"/>
<evidence type="ECO:0008006" key="3">
    <source>
        <dbReference type="Google" id="ProtNLM"/>
    </source>
</evidence>
<dbReference type="Proteomes" id="UP000094527">
    <property type="component" value="Unassembled WGS sequence"/>
</dbReference>
<keyword evidence="2" id="KW-1185">Reference proteome</keyword>
<reference evidence="1 2" key="1">
    <citation type="journal article" date="2016" name="Genome Biol. Evol.">
        <title>Gene Family Evolution Reflects Adaptation to Soil Environmental Stressors in the Genome of the Collembolan Orchesella cincta.</title>
        <authorList>
            <person name="Faddeeva-Vakhrusheva A."/>
            <person name="Derks M.F."/>
            <person name="Anvar S.Y."/>
            <person name="Agamennone V."/>
            <person name="Suring W."/>
            <person name="Smit S."/>
            <person name="van Straalen N.M."/>
            <person name="Roelofs D."/>
        </authorList>
    </citation>
    <scope>NUCLEOTIDE SEQUENCE [LARGE SCALE GENOMIC DNA]</scope>
    <source>
        <tissue evidence="1">Mixed pool</tissue>
    </source>
</reference>
<sequence>MLVLIAYIIWQRYPLYEIIHRLWEIESRIYVSLGCPKEIKWEAQEQHSVTAWAHLILTCIGCCSLTIQFYMAPKYCVFTYSLIDSDTSFLRIIFCFHEILFLSHGWSAMACSNGLCSFEAVNLSLIIKKMAQAVDELAKVKRFDDFQVENTIRKEQDEVKYQYNGRSFPTTPTESQMEAAPKEGAVAQDSRFYRFSGHTKNRGNKRHSGRMSGQRSNSYDFRAILYDFQQLWLASEMFNEWIGYKIVGLSIIAFCQYISSTCMAFQVLRMPGTGISDIWFYIQDCCVAVYVTFRVFDFMSIVLPSSEQFMNSVKNYMAAQRIVSGHIRKFQRTLRPVSLKLGPTPLCRELF</sequence>
<name>A0A1D2MK85_ORCCI</name>
<protein>
    <recommendedName>
        <fullName evidence="3">Gustatory receptor</fullName>
    </recommendedName>
</protein>